<dbReference type="OrthoDB" id="3479894at2759"/>
<reference evidence="2" key="1">
    <citation type="submission" date="2021-07" db="EMBL/GenBank/DDBJ databases">
        <authorList>
            <person name="Durling M."/>
        </authorList>
    </citation>
    <scope>NUCLEOTIDE SEQUENCE</scope>
</reference>
<dbReference type="Proteomes" id="UP000696280">
    <property type="component" value="Unassembled WGS sequence"/>
</dbReference>
<proteinExistence type="predicted"/>
<comment type="caution">
    <text evidence="2">The sequence shown here is derived from an EMBL/GenBank/DDBJ whole genome shotgun (WGS) entry which is preliminary data.</text>
</comment>
<feature type="compositionally biased region" description="Polar residues" evidence="1">
    <location>
        <begin position="1"/>
        <end position="20"/>
    </location>
</feature>
<gene>
    <name evidence="2" type="ORF">HYFRA_00001407</name>
</gene>
<accession>A0A9N9L7I5</accession>
<name>A0A9N9L7I5_9HELO</name>
<evidence type="ECO:0000313" key="3">
    <source>
        <dbReference type="Proteomes" id="UP000696280"/>
    </source>
</evidence>
<evidence type="ECO:0000256" key="1">
    <source>
        <dbReference type="SAM" id="MobiDB-lite"/>
    </source>
</evidence>
<dbReference type="EMBL" id="CAJVRL010000092">
    <property type="protein sequence ID" value="CAG8959508.1"/>
    <property type="molecule type" value="Genomic_DNA"/>
</dbReference>
<protein>
    <submittedName>
        <fullName evidence="2">Uncharacterized protein</fullName>
    </submittedName>
</protein>
<keyword evidence="3" id="KW-1185">Reference proteome</keyword>
<dbReference type="AlphaFoldDB" id="A0A9N9L7I5"/>
<sequence>MTTILSSREMDNATTESNAENPVERSLFLRLPREIRDMIYDFLFVRPTGIVPWICTGNPEKPIPYAIFQQKTHNDGKQYSFDDMTNSSYTRTSPEKVLLDITWTAPATLQEISKLSIVEKEPGCTIIPNGLLLKDDKNDEMRRLLHVRCDGAYEIIRCVPSMVEVIHGVALLATCKMLNAEGGRALYGKNLFVFNSARSTGLYEQYDEFTVQDDLSYLASSIPGISRYGRIASNKETSAAMKRLFTEYTFYAKEPGACHQDRKLPKFVRQDSLLTFLNRIRMKNASLFENLKIEDEWYKGHLSSIGFNGMIKAQLKIEDKLRIYTTILNALDCKIESLILHRWKDKKDIHFPDPITYLCTHVEAAMGEAVELLVNKLPTLKTLQLGHYTCEMKPEHIDEWRMGARWSAVVRQGAAETKPLRTQRPIGAIIENIHREANAYYSEIRDLFNHLPFMSGAAWDEFESRYTPRMESGSDQRANRRSDKENWWNRTRRIPTITRRVDQTYTFFRPMRWMGLQYHRYRFDTRGDSSTIKLLPKGYDKPPTTMSFRHSNSD</sequence>
<evidence type="ECO:0000313" key="2">
    <source>
        <dbReference type="EMBL" id="CAG8959508.1"/>
    </source>
</evidence>
<feature type="region of interest" description="Disordered" evidence="1">
    <location>
        <begin position="1"/>
        <end position="23"/>
    </location>
</feature>
<organism evidence="2 3">
    <name type="scientific">Hymenoscyphus fraxineus</name>
    <dbReference type="NCBI Taxonomy" id="746836"/>
    <lineage>
        <taxon>Eukaryota</taxon>
        <taxon>Fungi</taxon>
        <taxon>Dikarya</taxon>
        <taxon>Ascomycota</taxon>
        <taxon>Pezizomycotina</taxon>
        <taxon>Leotiomycetes</taxon>
        <taxon>Helotiales</taxon>
        <taxon>Helotiaceae</taxon>
        <taxon>Hymenoscyphus</taxon>
    </lineage>
</organism>
<dbReference type="PANTHER" id="PTHR38790">
    <property type="entry name" value="2EXR DOMAIN-CONTAINING PROTEIN-RELATED"/>
    <property type="match status" value="1"/>
</dbReference>